<sequence>MCKYSNLRVYVHQASRKSETSDPETARSYANMRNYGYCLAAVICTNFFIFVSVDALILRQNNIEDSFGLSCGLILSLLVAVIITETFEKLCLRADIKTILYVIACLYAANLLMISGQENVDFLERERDWVKKLFTPVCSTKQGNSSEVCDIPFSTTSLHMEQVLRLNNLFTVADTQFLSYEKCTYRDIEPWGWCDLPKESGTPAHKIMVLGNSYATNQGRIVYEMCHNSEVEVKIFTIAACEVITKSTQYEHCQNSREKFLKAVEEYKPDVMFILSRYTDMVEVPEKTSKSGLEDILTEAASRLNELSQGVTDHVYVLNAVPRPHRAFQRFHSSAFRKHIPQKPAKLLNSTSGVELARRRLAKSVSLCPKCSIIDYEPVFTFNGTFHIFDSVTNVAFMNGYWHLTPLGLHRLRPFYKDICNNITYSNKKLT</sequence>
<protein>
    <recommendedName>
        <fullName evidence="2">SGNH domain-containing protein</fullName>
    </recommendedName>
</protein>
<dbReference type="OrthoDB" id="5825384at2759"/>
<reference evidence="3 4" key="1">
    <citation type="submission" date="2013-12" db="EMBL/GenBank/DDBJ databases">
        <title>Draft genome of the parsitic nematode Ancylostoma duodenale.</title>
        <authorList>
            <person name="Mitreva M."/>
        </authorList>
    </citation>
    <scope>NUCLEOTIDE SEQUENCE [LARGE SCALE GENOMIC DNA]</scope>
    <source>
        <strain evidence="3 4">Zhejiang</strain>
    </source>
</reference>
<evidence type="ECO:0000313" key="3">
    <source>
        <dbReference type="EMBL" id="KIH61951.1"/>
    </source>
</evidence>
<name>A0A0C2GXT7_9BILA</name>
<keyword evidence="1" id="KW-1133">Transmembrane helix</keyword>
<dbReference type="InterPro" id="IPR043968">
    <property type="entry name" value="SGNH"/>
</dbReference>
<feature type="transmembrane region" description="Helical" evidence="1">
    <location>
        <begin position="35"/>
        <end position="55"/>
    </location>
</feature>
<dbReference type="EMBL" id="KN729705">
    <property type="protein sequence ID" value="KIH61951.1"/>
    <property type="molecule type" value="Genomic_DNA"/>
</dbReference>
<dbReference type="Pfam" id="PF19040">
    <property type="entry name" value="SGNH"/>
    <property type="match status" value="1"/>
</dbReference>
<accession>A0A0C2GXT7</accession>
<feature type="transmembrane region" description="Helical" evidence="1">
    <location>
        <begin position="99"/>
        <end position="116"/>
    </location>
</feature>
<feature type="transmembrane region" description="Helical" evidence="1">
    <location>
        <begin position="67"/>
        <end position="87"/>
    </location>
</feature>
<organism evidence="3 4">
    <name type="scientific">Ancylostoma duodenale</name>
    <dbReference type="NCBI Taxonomy" id="51022"/>
    <lineage>
        <taxon>Eukaryota</taxon>
        <taxon>Metazoa</taxon>
        <taxon>Ecdysozoa</taxon>
        <taxon>Nematoda</taxon>
        <taxon>Chromadorea</taxon>
        <taxon>Rhabditida</taxon>
        <taxon>Rhabditina</taxon>
        <taxon>Rhabditomorpha</taxon>
        <taxon>Strongyloidea</taxon>
        <taxon>Ancylostomatidae</taxon>
        <taxon>Ancylostomatinae</taxon>
        <taxon>Ancylostoma</taxon>
    </lineage>
</organism>
<dbReference type="PANTHER" id="PTHR23028">
    <property type="entry name" value="ACETYLTRANSFERASE"/>
    <property type="match status" value="1"/>
</dbReference>
<dbReference type="InterPro" id="IPR050879">
    <property type="entry name" value="Acyltransferase_3"/>
</dbReference>
<dbReference type="PANTHER" id="PTHR23028:SF127">
    <property type="entry name" value="ACYL_TRANSF_3 DOMAIN-CONTAINING PROTEIN-RELATED"/>
    <property type="match status" value="1"/>
</dbReference>
<evidence type="ECO:0000256" key="1">
    <source>
        <dbReference type="SAM" id="Phobius"/>
    </source>
</evidence>
<proteinExistence type="predicted"/>
<evidence type="ECO:0000259" key="2">
    <source>
        <dbReference type="Pfam" id="PF19040"/>
    </source>
</evidence>
<dbReference type="GO" id="GO:0000271">
    <property type="term" value="P:polysaccharide biosynthetic process"/>
    <property type="evidence" value="ECO:0007669"/>
    <property type="project" value="TreeGrafter"/>
</dbReference>
<dbReference type="AlphaFoldDB" id="A0A0C2GXT7"/>
<evidence type="ECO:0000313" key="4">
    <source>
        <dbReference type="Proteomes" id="UP000054047"/>
    </source>
</evidence>
<keyword evidence="1" id="KW-0812">Transmembrane</keyword>
<dbReference type="GO" id="GO:0016020">
    <property type="term" value="C:membrane"/>
    <property type="evidence" value="ECO:0007669"/>
    <property type="project" value="TreeGrafter"/>
</dbReference>
<dbReference type="Proteomes" id="UP000054047">
    <property type="component" value="Unassembled WGS sequence"/>
</dbReference>
<feature type="domain" description="SGNH" evidence="2">
    <location>
        <begin position="183"/>
        <end position="417"/>
    </location>
</feature>
<keyword evidence="1" id="KW-0472">Membrane</keyword>
<gene>
    <name evidence="3" type="ORF">ANCDUO_07770</name>
</gene>
<keyword evidence="4" id="KW-1185">Reference proteome</keyword>